<evidence type="ECO:0000256" key="1">
    <source>
        <dbReference type="SAM" id="SignalP"/>
    </source>
</evidence>
<protein>
    <submittedName>
        <fullName evidence="2">Uncharacterized conserved protein</fullName>
    </submittedName>
</protein>
<name>A0A1M4Y6T7_9BURK</name>
<dbReference type="InterPro" id="IPR025737">
    <property type="entry name" value="FApF"/>
</dbReference>
<proteinExistence type="predicted"/>
<evidence type="ECO:0000313" key="3">
    <source>
        <dbReference type="Proteomes" id="UP000184327"/>
    </source>
</evidence>
<reference evidence="2 3" key="1">
    <citation type="submission" date="2016-11" db="EMBL/GenBank/DDBJ databases">
        <authorList>
            <person name="Jaros S."/>
            <person name="Januszkiewicz K."/>
            <person name="Wedrychowicz H."/>
        </authorList>
    </citation>
    <scope>NUCLEOTIDE SEQUENCE [LARGE SCALE GENOMIC DNA]</scope>
    <source>
        <strain evidence="2 3">DSM 16112</strain>
    </source>
</reference>
<dbReference type="Pfam" id="PF13557">
    <property type="entry name" value="Phenol_MetA_deg"/>
    <property type="match status" value="1"/>
</dbReference>
<keyword evidence="3" id="KW-1185">Reference proteome</keyword>
<feature type="chain" id="PRO_5012951380" evidence="1">
    <location>
        <begin position="29"/>
        <end position="300"/>
    </location>
</feature>
<dbReference type="RefSeq" id="WP_084522959.1">
    <property type="nucleotide sequence ID" value="NZ_FQUZ01000011.1"/>
</dbReference>
<dbReference type="STRING" id="1122156.SAMN02745117_01188"/>
<organism evidence="2 3">
    <name type="scientific">Lampropedia hyalina DSM 16112</name>
    <dbReference type="NCBI Taxonomy" id="1122156"/>
    <lineage>
        <taxon>Bacteria</taxon>
        <taxon>Pseudomonadati</taxon>
        <taxon>Pseudomonadota</taxon>
        <taxon>Betaproteobacteria</taxon>
        <taxon>Burkholderiales</taxon>
        <taxon>Comamonadaceae</taxon>
        <taxon>Lampropedia</taxon>
    </lineage>
</organism>
<keyword evidence="1" id="KW-0732">Signal</keyword>
<dbReference type="Proteomes" id="UP000184327">
    <property type="component" value="Unassembled WGS sequence"/>
</dbReference>
<sequence length="300" mass="32417">MHSRSPRWMGLRLSVIACACCAASGSMASEGGGLAVYADGLENFMVGALPPPGVHFLLYGGSMHYDKLRGDAGESLLADFKVDTRLLVPRLIWVTDRQMLGGQFVLHAVAPVLDIDFRANGARFSQSGLGDITLGAGLGYHASSALHYIVGLDAVVPTGDYDRDDPASLGKNHWALQPFYALTYTQPSGLNADLKLMFDINLRNKDTDTRSGQAIHADYSAGWGLGNGWVLGLGGHVFQQVSDDKGPNRAQGKAQALGIGPSIRYANADGWLLTLKWQKEFEVRNRPEGQQLYLKLAIPF</sequence>
<accession>A0A1M4Y6T7</accession>
<feature type="signal peptide" evidence="1">
    <location>
        <begin position="1"/>
        <end position="28"/>
    </location>
</feature>
<evidence type="ECO:0000313" key="2">
    <source>
        <dbReference type="EMBL" id="SHF01389.1"/>
    </source>
</evidence>
<gene>
    <name evidence="2" type="ORF">SAMN02745117_01188</name>
</gene>
<dbReference type="EMBL" id="FQUZ01000011">
    <property type="protein sequence ID" value="SHF01389.1"/>
    <property type="molecule type" value="Genomic_DNA"/>
</dbReference>
<dbReference type="AlphaFoldDB" id="A0A1M4Y6T7"/>